<proteinExistence type="predicted"/>
<evidence type="ECO:0000256" key="1">
    <source>
        <dbReference type="SAM" id="Phobius"/>
    </source>
</evidence>
<evidence type="ECO:0008006" key="5">
    <source>
        <dbReference type="Google" id="ProtNLM"/>
    </source>
</evidence>
<protein>
    <recommendedName>
        <fullName evidence="5">Secreted protein</fullName>
    </recommendedName>
</protein>
<dbReference type="AlphaFoldDB" id="A0A2T6ZY03"/>
<sequence length="140" mass="15498">MHTTRCAILLSWFLHSALANLPRPSNDPQHSWLTKPGPIASASSPIFYAVFIILIPMWVREAAFASSTCLKSVAHATFEIALYSCHSNLNLKLLYSTLFVYGTGAGAMTKLLQLFVRDDALCSESLVLSPVLSHRISYKR</sequence>
<keyword evidence="1" id="KW-0472">Membrane</keyword>
<gene>
    <name evidence="3" type="ORF">B9Z19DRAFT_739119</name>
</gene>
<accession>A0A2T6ZY03</accession>
<evidence type="ECO:0000313" key="3">
    <source>
        <dbReference type="EMBL" id="PUU80361.1"/>
    </source>
</evidence>
<keyword evidence="2" id="KW-0732">Signal</keyword>
<keyword evidence="1" id="KW-1133">Transmembrane helix</keyword>
<organism evidence="3 4">
    <name type="scientific">Tuber borchii</name>
    <name type="common">White truffle</name>
    <dbReference type="NCBI Taxonomy" id="42251"/>
    <lineage>
        <taxon>Eukaryota</taxon>
        <taxon>Fungi</taxon>
        <taxon>Dikarya</taxon>
        <taxon>Ascomycota</taxon>
        <taxon>Pezizomycotina</taxon>
        <taxon>Pezizomycetes</taxon>
        <taxon>Pezizales</taxon>
        <taxon>Tuberaceae</taxon>
        <taxon>Tuber</taxon>
    </lineage>
</organism>
<keyword evidence="1" id="KW-0812">Transmembrane</keyword>
<evidence type="ECO:0000256" key="2">
    <source>
        <dbReference type="SAM" id="SignalP"/>
    </source>
</evidence>
<dbReference type="Proteomes" id="UP000244722">
    <property type="component" value="Unassembled WGS sequence"/>
</dbReference>
<feature type="transmembrane region" description="Helical" evidence="1">
    <location>
        <begin position="39"/>
        <end position="59"/>
    </location>
</feature>
<comment type="caution">
    <text evidence="3">The sequence shown here is derived from an EMBL/GenBank/DDBJ whole genome shotgun (WGS) entry which is preliminary data.</text>
</comment>
<reference evidence="3 4" key="1">
    <citation type="submission" date="2017-04" db="EMBL/GenBank/DDBJ databases">
        <title>Draft genome sequence of Tuber borchii Vittad., a whitish edible truffle.</title>
        <authorList>
            <consortium name="DOE Joint Genome Institute"/>
            <person name="Murat C."/>
            <person name="Kuo A."/>
            <person name="Barry K.W."/>
            <person name="Clum A."/>
            <person name="Dockter R.B."/>
            <person name="Fauchery L."/>
            <person name="Iotti M."/>
            <person name="Kohler A."/>
            <person name="Labutti K."/>
            <person name="Lindquist E.A."/>
            <person name="Lipzen A."/>
            <person name="Ohm R.A."/>
            <person name="Wang M."/>
            <person name="Grigoriev I.V."/>
            <person name="Zambonelli A."/>
            <person name="Martin F.M."/>
        </authorList>
    </citation>
    <scope>NUCLEOTIDE SEQUENCE [LARGE SCALE GENOMIC DNA]</scope>
    <source>
        <strain evidence="3 4">Tbo3840</strain>
    </source>
</reference>
<keyword evidence="4" id="KW-1185">Reference proteome</keyword>
<evidence type="ECO:0000313" key="4">
    <source>
        <dbReference type="Proteomes" id="UP000244722"/>
    </source>
</evidence>
<dbReference type="EMBL" id="NESQ01000067">
    <property type="protein sequence ID" value="PUU80361.1"/>
    <property type="molecule type" value="Genomic_DNA"/>
</dbReference>
<feature type="signal peptide" evidence="2">
    <location>
        <begin position="1"/>
        <end position="19"/>
    </location>
</feature>
<feature type="chain" id="PRO_5015514182" description="Secreted protein" evidence="2">
    <location>
        <begin position="20"/>
        <end position="140"/>
    </location>
</feature>
<name>A0A2T6ZY03_TUBBO</name>